<dbReference type="InterPro" id="IPR005300">
    <property type="entry name" value="MltA_B"/>
</dbReference>
<dbReference type="Pfam" id="PF06725">
    <property type="entry name" value="3D"/>
    <property type="match status" value="1"/>
</dbReference>
<comment type="catalytic activity">
    <reaction evidence="1">
        <text>Exolytic cleavage of the (1-&gt;4)-beta-glycosidic linkage between N-acetylmuramic acid (MurNAc) and N-acetylglucosamine (GlcNAc) residues in peptidoglycan, from either the reducing or the non-reducing ends of the peptidoglycan chains, with concomitant formation of a 1,6-anhydrobond in the MurNAc residue.</text>
        <dbReference type="EC" id="4.2.2.n1"/>
    </reaction>
</comment>
<dbReference type="EMBL" id="VBAM01000281">
    <property type="protein sequence ID" value="TMJ10733.1"/>
    <property type="molecule type" value="Genomic_DNA"/>
</dbReference>
<feature type="region of interest" description="Disordered" evidence="6">
    <location>
        <begin position="1"/>
        <end position="24"/>
    </location>
</feature>
<gene>
    <name evidence="8" type="ORF">E6H02_07715</name>
</gene>
<sequence>MRGPISNQRDAARAAHDHTRSGRSHHLAPAAGLVLLLAAACTSGPPPPPRLTLTPIGFGALQGWTDDRLSEALPAFLKSCDRWAQLDDGAAIGPAALKSTVADWRGPCADADQVASHDEEAARRFFEDEFRPYLAGNNRASEGLFTGYYEPVLNGARRRGGRYLTPILKRPPDLVMVDLGRFRPAWRGERIGGRVIDGFLEPYASRAAIVRGALDPARLAILWVDDPVDAFFLHVQGSGQVRLPDGSLVRIGYDGQNGQPYVAIGRILVERGELTTDAVSLQSIRAWIKAHPSDGAALMDENPSYVFFRELTGDGPIGAEGVVLTPGRSLAVDDGFIPLGAPVFLDATDKDGGVRRLLIAQDTGGAIAGPVRGDVFWGSGLEAEARAGVMRAHGRYYLLLPKTIAPPRLVPR</sequence>
<organism evidence="8 9">
    <name type="scientific">Candidatus Segetimicrobium genomatis</name>
    <dbReference type="NCBI Taxonomy" id="2569760"/>
    <lineage>
        <taxon>Bacteria</taxon>
        <taxon>Bacillati</taxon>
        <taxon>Candidatus Sysuimicrobiota</taxon>
        <taxon>Candidatus Sysuimicrobiia</taxon>
        <taxon>Candidatus Sysuimicrobiales</taxon>
        <taxon>Candidatus Segetimicrobiaceae</taxon>
        <taxon>Candidatus Segetimicrobium</taxon>
    </lineage>
</organism>
<feature type="domain" description="Lytic transglycosylase MltA" evidence="7">
    <location>
        <begin position="152"/>
        <end position="309"/>
    </location>
</feature>
<dbReference type="SMART" id="SM00925">
    <property type="entry name" value="MltA"/>
    <property type="match status" value="1"/>
</dbReference>
<feature type="compositionally biased region" description="Basic and acidic residues" evidence="6">
    <location>
        <begin position="10"/>
        <end position="20"/>
    </location>
</feature>
<evidence type="ECO:0000256" key="5">
    <source>
        <dbReference type="ARBA" id="ARBA00030918"/>
    </source>
</evidence>
<dbReference type="GO" id="GO:0009254">
    <property type="term" value="P:peptidoglycan turnover"/>
    <property type="evidence" value="ECO:0007669"/>
    <property type="project" value="InterPro"/>
</dbReference>
<evidence type="ECO:0000256" key="2">
    <source>
        <dbReference type="ARBA" id="ARBA00012587"/>
    </source>
</evidence>
<dbReference type="CDD" id="cd14668">
    <property type="entry name" value="mlta_B"/>
    <property type="match status" value="1"/>
</dbReference>
<dbReference type="InterPro" id="IPR036908">
    <property type="entry name" value="RlpA-like_sf"/>
</dbReference>
<dbReference type="InterPro" id="IPR010611">
    <property type="entry name" value="3D_dom"/>
</dbReference>
<dbReference type="GO" id="GO:0071555">
    <property type="term" value="P:cell wall organization"/>
    <property type="evidence" value="ECO:0007669"/>
    <property type="project" value="UniProtKB-KW"/>
</dbReference>
<evidence type="ECO:0000313" key="8">
    <source>
        <dbReference type="EMBL" id="TMJ10733.1"/>
    </source>
</evidence>
<dbReference type="Proteomes" id="UP000320393">
    <property type="component" value="Unassembled WGS sequence"/>
</dbReference>
<comment type="caution">
    <text evidence="8">The sequence shown here is derived from an EMBL/GenBank/DDBJ whole genome shotgun (WGS) entry which is preliminary data.</text>
</comment>
<evidence type="ECO:0000256" key="1">
    <source>
        <dbReference type="ARBA" id="ARBA00001420"/>
    </source>
</evidence>
<dbReference type="GO" id="GO:0009253">
    <property type="term" value="P:peptidoglycan catabolic process"/>
    <property type="evidence" value="ECO:0007669"/>
    <property type="project" value="TreeGrafter"/>
</dbReference>
<reference evidence="8 9" key="1">
    <citation type="journal article" date="2019" name="Nat. Microbiol.">
        <title>Mediterranean grassland soil C-N compound turnover is dependent on rainfall and depth, and is mediated by genomically divergent microorganisms.</title>
        <authorList>
            <person name="Diamond S."/>
            <person name="Andeer P.F."/>
            <person name="Li Z."/>
            <person name="Crits-Christoph A."/>
            <person name="Burstein D."/>
            <person name="Anantharaman K."/>
            <person name="Lane K.R."/>
            <person name="Thomas B.C."/>
            <person name="Pan C."/>
            <person name="Northen T.R."/>
            <person name="Banfield J.F."/>
        </authorList>
    </citation>
    <scope>NUCLEOTIDE SEQUENCE [LARGE SCALE GENOMIC DNA]</scope>
    <source>
        <strain evidence="8">NP_5</strain>
    </source>
</reference>
<evidence type="ECO:0000256" key="3">
    <source>
        <dbReference type="ARBA" id="ARBA00023239"/>
    </source>
</evidence>
<dbReference type="SUPFAM" id="SSF50685">
    <property type="entry name" value="Barwin-like endoglucanases"/>
    <property type="match status" value="1"/>
</dbReference>
<dbReference type="Gene3D" id="2.40.240.50">
    <property type="entry name" value="Barwin-like endoglucanases"/>
    <property type="match status" value="1"/>
</dbReference>
<dbReference type="AlphaFoldDB" id="A0A537LRT0"/>
<dbReference type="PANTHER" id="PTHR30124:SF0">
    <property type="entry name" value="MEMBRANE-BOUND LYTIC MUREIN TRANSGLYCOSYLASE A"/>
    <property type="match status" value="1"/>
</dbReference>
<dbReference type="InterPro" id="IPR026044">
    <property type="entry name" value="MltA"/>
</dbReference>
<proteinExistence type="predicted"/>
<protein>
    <recommendedName>
        <fullName evidence="2">peptidoglycan lytic exotransglycosylase</fullName>
        <ecNumber evidence="2">4.2.2.n1</ecNumber>
    </recommendedName>
    <alternativeName>
        <fullName evidence="5">Murein hydrolase A</fullName>
    </alternativeName>
</protein>
<keyword evidence="3" id="KW-0456">Lyase</keyword>
<evidence type="ECO:0000256" key="6">
    <source>
        <dbReference type="SAM" id="MobiDB-lite"/>
    </source>
</evidence>
<dbReference type="GO" id="GO:0008933">
    <property type="term" value="F:peptidoglycan lytic transglycosylase activity"/>
    <property type="evidence" value="ECO:0007669"/>
    <property type="project" value="TreeGrafter"/>
</dbReference>
<evidence type="ECO:0000313" key="9">
    <source>
        <dbReference type="Proteomes" id="UP000320393"/>
    </source>
</evidence>
<keyword evidence="4" id="KW-0961">Cell wall biogenesis/degradation</keyword>
<dbReference type="Gene3D" id="2.40.40.10">
    <property type="entry name" value="RlpA-like domain"/>
    <property type="match status" value="1"/>
</dbReference>
<dbReference type="CDD" id="cd14485">
    <property type="entry name" value="mltA_like_LT_A"/>
    <property type="match status" value="1"/>
</dbReference>
<dbReference type="PANTHER" id="PTHR30124">
    <property type="entry name" value="MEMBRANE-BOUND LYTIC MUREIN TRANSGLYCOSYLASE A"/>
    <property type="match status" value="1"/>
</dbReference>
<dbReference type="Pfam" id="PF03562">
    <property type="entry name" value="MltA"/>
    <property type="match status" value="1"/>
</dbReference>
<dbReference type="GO" id="GO:0019867">
    <property type="term" value="C:outer membrane"/>
    <property type="evidence" value="ECO:0007669"/>
    <property type="project" value="InterPro"/>
</dbReference>
<accession>A0A537LRT0</accession>
<dbReference type="GO" id="GO:0004553">
    <property type="term" value="F:hydrolase activity, hydrolyzing O-glycosyl compounds"/>
    <property type="evidence" value="ECO:0007669"/>
    <property type="project" value="InterPro"/>
</dbReference>
<evidence type="ECO:0000259" key="7">
    <source>
        <dbReference type="SMART" id="SM00925"/>
    </source>
</evidence>
<evidence type="ECO:0000256" key="4">
    <source>
        <dbReference type="ARBA" id="ARBA00023316"/>
    </source>
</evidence>
<name>A0A537LRT0_9BACT</name>
<dbReference type="PIRSF" id="PIRSF019422">
    <property type="entry name" value="MltA"/>
    <property type="match status" value="1"/>
</dbReference>
<dbReference type="EC" id="4.2.2.n1" evidence="2"/>